<evidence type="ECO:0000313" key="12">
    <source>
        <dbReference type="Proteomes" id="UP000323909"/>
    </source>
</evidence>
<dbReference type="Pfam" id="PF00580">
    <property type="entry name" value="UvrD-helicase"/>
    <property type="match status" value="1"/>
</dbReference>
<dbReference type="InterPro" id="IPR014017">
    <property type="entry name" value="DNA_helicase_UvrD-like_C"/>
</dbReference>
<organism evidence="11 12">
    <name type="scientific">Pseudomonas veronii</name>
    <dbReference type="NCBI Taxonomy" id="76761"/>
    <lineage>
        <taxon>Bacteria</taxon>
        <taxon>Pseudomonadati</taxon>
        <taxon>Pseudomonadota</taxon>
        <taxon>Gammaproteobacteria</taxon>
        <taxon>Pseudomonadales</taxon>
        <taxon>Pseudomonadaceae</taxon>
        <taxon>Pseudomonas</taxon>
    </lineage>
</organism>
<dbReference type="OrthoDB" id="5318045at2"/>
<proteinExistence type="predicted"/>
<dbReference type="GeneID" id="61828692"/>
<feature type="domain" description="UvrD-like helicase ATP-binding" evidence="10">
    <location>
        <begin position="1"/>
        <end position="258"/>
    </location>
</feature>
<dbReference type="AlphaFoldDB" id="A0A0R2ZYI1"/>
<evidence type="ECO:0000256" key="9">
    <source>
        <dbReference type="PROSITE-ProRule" id="PRU00560"/>
    </source>
</evidence>
<dbReference type="EMBL" id="VWXT01000403">
    <property type="protein sequence ID" value="KAA6173868.1"/>
    <property type="molecule type" value="Genomic_DNA"/>
</dbReference>
<dbReference type="EC" id="5.6.2.4" evidence="7"/>
<dbReference type="GO" id="GO:0005524">
    <property type="term" value="F:ATP binding"/>
    <property type="evidence" value="ECO:0007669"/>
    <property type="project" value="UniProtKB-UniRule"/>
</dbReference>
<dbReference type="PANTHER" id="PTHR11070:SF30">
    <property type="entry name" value="F-BOX DNA HELICASE 1"/>
    <property type="match status" value="1"/>
</dbReference>
<dbReference type="PROSITE" id="PS51198">
    <property type="entry name" value="UVRD_HELICASE_ATP_BIND"/>
    <property type="match status" value="1"/>
</dbReference>
<gene>
    <name evidence="11" type="ORF">F3K53_22755</name>
</gene>
<dbReference type="GO" id="GO:0003677">
    <property type="term" value="F:DNA binding"/>
    <property type="evidence" value="ECO:0007669"/>
    <property type="project" value="InterPro"/>
</dbReference>
<evidence type="ECO:0000256" key="4">
    <source>
        <dbReference type="ARBA" id="ARBA00022840"/>
    </source>
</evidence>
<protein>
    <recommendedName>
        <fullName evidence="7">DNA 3'-5' helicase</fullName>
        <ecNumber evidence="7">5.6.2.4</ecNumber>
    </recommendedName>
</protein>
<evidence type="ECO:0000256" key="5">
    <source>
        <dbReference type="ARBA" id="ARBA00023235"/>
    </source>
</evidence>
<accession>A0A0R2ZYI1</accession>
<dbReference type="GO" id="GO:0016787">
    <property type="term" value="F:hydrolase activity"/>
    <property type="evidence" value="ECO:0007669"/>
    <property type="project" value="UniProtKB-UniRule"/>
</dbReference>
<dbReference type="InterPro" id="IPR027417">
    <property type="entry name" value="P-loop_NTPase"/>
</dbReference>
<keyword evidence="1 9" id="KW-0547">Nucleotide-binding</keyword>
<evidence type="ECO:0000256" key="1">
    <source>
        <dbReference type="ARBA" id="ARBA00022741"/>
    </source>
</evidence>
<evidence type="ECO:0000259" key="10">
    <source>
        <dbReference type="PROSITE" id="PS51198"/>
    </source>
</evidence>
<dbReference type="Pfam" id="PF13361">
    <property type="entry name" value="UvrD_C"/>
    <property type="match status" value="1"/>
</dbReference>
<evidence type="ECO:0000256" key="7">
    <source>
        <dbReference type="ARBA" id="ARBA00034808"/>
    </source>
</evidence>
<keyword evidence="3 9" id="KW-0347">Helicase</keyword>
<dbReference type="Proteomes" id="UP000323909">
    <property type="component" value="Unassembled WGS sequence"/>
</dbReference>
<dbReference type="InterPro" id="IPR014016">
    <property type="entry name" value="UvrD-like_ATP-bd"/>
</dbReference>
<evidence type="ECO:0000256" key="3">
    <source>
        <dbReference type="ARBA" id="ARBA00022806"/>
    </source>
</evidence>
<sequence>MQWTQEQQPIIHSTADKLLVQAFAGTGKTTTLVGYATQHASVKMLYLCYNKSVELAARGRFPRRNVVCKTAHGLAYAVYGSQYATKQTNNLRLTDIARAINTQDWELVRDVLSTLNNFMASADDELGRVHFPRFQGQRMLTSAQERFLNNALNVAKTIWNRMIDLQDTAMSITHDAYLKLYQLSKPDLSERFNAILLDEGQDVNPVIADIVKIQRVRKVAVGDPHQQIYRFRGAEDALNSDWMADAERHYLTQSFRFGPAVAHVANIILFYKGETRKLQGLGCNTLVKRALPEELPHRTFIHRTVTGVIENALQLVASNPKIFWVGGIDSYSLRDLEDLYLFSRNRNHEVQNRRLLRDYRDFSQYVEIAEVSQDTEMLRSIKIITAYPDLPQRIQTLRSRSVDNELDATVTLTTGHKAKGLEWDFVSLYDDFSADPLSPDIDQGRKDDELNLLYVAVTRGMKILALNSMVLSIMQRYVDARTSALQPQKSRA</sequence>
<keyword evidence="2 9" id="KW-0378">Hydrolase</keyword>
<keyword evidence="4 9" id="KW-0067">ATP-binding</keyword>
<dbReference type="GO" id="GO:0043138">
    <property type="term" value="F:3'-5' DNA helicase activity"/>
    <property type="evidence" value="ECO:0007669"/>
    <property type="project" value="UniProtKB-EC"/>
</dbReference>
<comment type="catalytic activity">
    <reaction evidence="8">
        <text>ATP + H2O = ADP + phosphate + H(+)</text>
        <dbReference type="Rhea" id="RHEA:13065"/>
        <dbReference type="ChEBI" id="CHEBI:15377"/>
        <dbReference type="ChEBI" id="CHEBI:15378"/>
        <dbReference type="ChEBI" id="CHEBI:30616"/>
        <dbReference type="ChEBI" id="CHEBI:43474"/>
        <dbReference type="ChEBI" id="CHEBI:456216"/>
        <dbReference type="EC" id="5.6.2.4"/>
    </reaction>
</comment>
<dbReference type="RefSeq" id="WP_008437391.1">
    <property type="nucleotide sequence ID" value="NZ_JAAQWD010000037.1"/>
</dbReference>
<keyword evidence="5" id="KW-0413">Isomerase</keyword>
<dbReference type="InterPro" id="IPR000212">
    <property type="entry name" value="DNA_helicase_UvrD/REP"/>
</dbReference>
<name>A0A0R2ZYI1_PSEVE</name>
<comment type="caution">
    <text evidence="11">The sequence shown here is derived from an EMBL/GenBank/DDBJ whole genome shotgun (WGS) entry which is preliminary data.</text>
</comment>
<feature type="binding site" evidence="9">
    <location>
        <begin position="22"/>
        <end position="29"/>
    </location>
    <ligand>
        <name>ATP</name>
        <dbReference type="ChEBI" id="CHEBI:30616"/>
    </ligand>
</feature>
<evidence type="ECO:0000256" key="6">
    <source>
        <dbReference type="ARBA" id="ARBA00034617"/>
    </source>
</evidence>
<evidence type="ECO:0000256" key="8">
    <source>
        <dbReference type="ARBA" id="ARBA00048988"/>
    </source>
</evidence>
<reference evidence="11 12" key="1">
    <citation type="submission" date="2019-09" db="EMBL/GenBank/DDBJ databases">
        <title>Genomic sequencing of 4 copper resistant soil isolates.</title>
        <authorList>
            <person name="Havryliuk O."/>
        </authorList>
    </citation>
    <scope>NUCLEOTIDE SEQUENCE [LARGE SCALE GENOMIC DNA]</scope>
    <source>
        <strain evidence="11 12">UKR4</strain>
    </source>
</reference>
<dbReference type="GO" id="GO:0000724">
    <property type="term" value="P:double-strand break repair via homologous recombination"/>
    <property type="evidence" value="ECO:0007669"/>
    <property type="project" value="TreeGrafter"/>
</dbReference>
<dbReference type="GO" id="GO:0031297">
    <property type="term" value="P:replication fork processing"/>
    <property type="evidence" value="ECO:0007669"/>
    <property type="project" value="TreeGrafter"/>
</dbReference>
<evidence type="ECO:0000256" key="2">
    <source>
        <dbReference type="ARBA" id="ARBA00022801"/>
    </source>
</evidence>
<dbReference type="SUPFAM" id="SSF52540">
    <property type="entry name" value="P-loop containing nucleoside triphosphate hydrolases"/>
    <property type="match status" value="1"/>
</dbReference>
<comment type="catalytic activity">
    <reaction evidence="6">
        <text>Couples ATP hydrolysis with the unwinding of duplex DNA by translocating in the 3'-5' direction.</text>
        <dbReference type="EC" id="5.6.2.4"/>
    </reaction>
</comment>
<evidence type="ECO:0000313" key="11">
    <source>
        <dbReference type="EMBL" id="KAA6173868.1"/>
    </source>
</evidence>
<dbReference type="Gene3D" id="3.40.50.300">
    <property type="entry name" value="P-loop containing nucleotide triphosphate hydrolases"/>
    <property type="match status" value="2"/>
</dbReference>
<dbReference type="PANTHER" id="PTHR11070">
    <property type="entry name" value="UVRD / RECB / PCRA DNA HELICASE FAMILY MEMBER"/>
    <property type="match status" value="1"/>
</dbReference>